<feature type="compositionally biased region" description="Basic residues" evidence="1">
    <location>
        <begin position="519"/>
        <end position="531"/>
    </location>
</feature>
<dbReference type="GO" id="GO:0003341">
    <property type="term" value="P:cilium movement"/>
    <property type="evidence" value="ECO:0007669"/>
    <property type="project" value="TreeGrafter"/>
</dbReference>
<dbReference type="AlphaFoldDB" id="A0AA85IQQ8"/>
<feature type="region of interest" description="Disordered" evidence="1">
    <location>
        <begin position="191"/>
        <end position="217"/>
    </location>
</feature>
<dbReference type="Proteomes" id="UP000050795">
    <property type="component" value="Unassembled WGS sequence"/>
</dbReference>
<organism evidence="2 3">
    <name type="scientific">Trichobilharzia regenti</name>
    <name type="common">Nasal bird schistosome</name>
    <dbReference type="NCBI Taxonomy" id="157069"/>
    <lineage>
        <taxon>Eukaryota</taxon>
        <taxon>Metazoa</taxon>
        <taxon>Spiralia</taxon>
        <taxon>Lophotrochozoa</taxon>
        <taxon>Platyhelminthes</taxon>
        <taxon>Trematoda</taxon>
        <taxon>Digenea</taxon>
        <taxon>Strigeidida</taxon>
        <taxon>Schistosomatoidea</taxon>
        <taxon>Schistosomatidae</taxon>
        <taxon>Trichobilharzia</taxon>
    </lineage>
</organism>
<dbReference type="InterPro" id="IPR052623">
    <property type="entry name" value="DAAF5"/>
</dbReference>
<dbReference type="GO" id="GO:0005737">
    <property type="term" value="C:cytoplasm"/>
    <property type="evidence" value="ECO:0007669"/>
    <property type="project" value="TreeGrafter"/>
</dbReference>
<name>A0AA85IQQ8_TRIRE</name>
<dbReference type="SUPFAM" id="SSF48371">
    <property type="entry name" value="ARM repeat"/>
    <property type="match status" value="1"/>
</dbReference>
<dbReference type="GO" id="GO:0036158">
    <property type="term" value="P:outer dynein arm assembly"/>
    <property type="evidence" value="ECO:0007669"/>
    <property type="project" value="TreeGrafter"/>
</dbReference>
<dbReference type="WBParaSite" id="TREG1_115320.1">
    <property type="protein sequence ID" value="TREG1_115320.1"/>
    <property type="gene ID" value="TREG1_115320"/>
</dbReference>
<sequence length="787" mass="87370">MPILILHLEESATQHTQHLLTGIGNGFADAVSRISSTSGSVSLINTLPFVSFRSALNATNCNVITDNLDIVAFIAKHANSQIFGSAEVNEAVKIINQLFISTQILGCMISTKFWWHLLEPCLHRCTESVAPSSLAGHLFLLSGLLYGSPLYQLVDKTLNSSNDIKPNLPSDTTDATAATAAASSNIDDGDDNVDCKVNGDTPRDSHTNNDQDNANTTCAQQGPLHQIIAYLSQNELISVMSIPAKASLLQCVQVCIKRLEEAIALLRHQQQQQQRNNEEHQEYSLETKQSNADNAIFKDIIQASYDAAWLLVQDTQIRSWLFEIILGLSSIWPENDSLITSDFGRAIINSCDKSIQHLAACHRDCINLNKQNTLTLSSSSGDYEVINTSLTSTATPEDVDRLFYTCMPTTALASPKYLNYCLSKLILPVCVWRAGRTSEAMRKAAVTSLLAILATAVSINDLSDIVINSRTSNEVEIDKWLWENTNESFNEVIKELTNNNDISKNYDYDNTLEKEKSVHHQPQRQQPRHRSNLPNLSSSLLSLLLARLGSLLDDDLEGTRSMACLCLTIFFNGLLIPTPPSLASSPPPPLASEGELCQSRDNNSHSMSSISDFLTSSTWIQPVNKNNDHDNVRKDHLSPYCPLPDSFGDQVYRFYQNFIKRLNDSKDKIRLLICETINAWIRLIMPVLTSTTPTTKGTNHADTSVQHHQLNPVYSAVIEDFLANVIIHLDDPNSQIRAAVSRVILRMNQFASELVNKALIKAKSCHRSSLLCDQLLLFCRMHAHTQT</sequence>
<feature type="region of interest" description="Disordered" evidence="1">
    <location>
        <begin position="515"/>
        <end position="534"/>
    </location>
</feature>
<dbReference type="GO" id="GO:0036159">
    <property type="term" value="P:inner dynein arm assembly"/>
    <property type="evidence" value="ECO:0007669"/>
    <property type="project" value="TreeGrafter"/>
</dbReference>
<dbReference type="InterPro" id="IPR016024">
    <property type="entry name" value="ARM-type_fold"/>
</dbReference>
<proteinExistence type="predicted"/>
<dbReference type="GO" id="GO:0045505">
    <property type="term" value="F:dynein intermediate chain binding"/>
    <property type="evidence" value="ECO:0007669"/>
    <property type="project" value="TreeGrafter"/>
</dbReference>
<accession>A0AA85IQQ8</accession>
<evidence type="ECO:0000256" key="1">
    <source>
        <dbReference type="SAM" id="MobiDB-lite"/>
    </source>
</evidence>
<reference evidence="2" key="1">
    <citation type="submission" date="2022-06" db="EMBL/GenBank/DDBJ databases">
        <authorList>
            <person name="Berger JAMES D."/>
            <person name="Berger JAMES D."/>
        </authorList>
    </citation>
    <scope>NUCLEOTIDE SEQUENCE [LARGE SCALE GENOMIC DNA]</scope>
</reference>
<keyword evidence="2" id="KW-1185">Reference proteome</keyword>
<evidence type="ECO:0000313" key="2">
    <source>
        <dbReference type="Proteomes" id="UP000050795"/>
    </source>
</evidence>
<reference evidence="3" key="2">
    <citation type="submission" date="2023-11" db="UniProtKB">
        <authorList>
            <consortium name="WormBaseParasite"/>
        </authorList>
    </citation>
    <scope>IDENTIFICATION</scope>
</reference>
<dbReference type="PANTHER" id="PTHR16216">
    <property type="entry name" value="DYNEIN ASSEMBLY FACTOR 5, AXONEMAL"/>
    <property type="match status" value="1"/>
</dbReference>
<feature type="region of interest" description="Disordered" evidence="1">
    <location>
        <begin position="582"/>
        <end position="609"/>
    </location>
</feature>
<evidence type="ECO:0000313" key="3">
    <source>
        <dbReference type="WBParaSite" id="TREG1_115320.1"/>
    </source>
</evidence>
<feature type="compositionally biased region" description="Polar residues" evidence="1">
    <location>
        <begin position="599"/>
        <end position="609"/>
    </location>
</feature>
<dbReference type="PANTHER" id="PTHR16216:SF2">
    <property type="entry name" value="DYNEIN AXONEMAL ASSEMBLY FACTOR 5"/>
    <property type="match status" value="1"/>
</dbReference>
<protein>
    <submittedName>
        <fullName evidence="3">Uncharacterized protein</fullName>
    </submittedName>
</protein>